<keyword evidence="1" id="KW-0346">Stress response</keyword>
<evidence type="ECO:0000256" key="1">
    <source>
        <dbReference type="ARBA" id="ARBA00023016"/>
    </source>
</evidence>
<comment type="caution">
    <text evidence="6">The sequence shown here is derived from an EMBL/GenBank/DDBJ whole genome shotgun (WGS) entry which is preliminary data.</text>
</comment>
<evidence type="ECO:0000313" key="7">
    <source>
        <dbReference type="Proteomes" id="UP001262754"/>
    </source>
</evidence>
<feature type="region of interest" description="Disordered" evidence="4">
    <location>
        <begin position="133"/>
        <end position="157"/>
    </location>
</feature>
<dbReference type="Gene3D" id="2.60.40.790">
    <property type="match status" value="1"/>
</dbReference>
<evidence type="ECO:0000256" key="4">
    <source>
        <dbReference type="SAM" id="MobiDB-lite"/>
    </source>
</evidence>
<gene>
    <name evidence="6" type="ORF">J2800_000596</name>
</gene>
<evidence type="ECO:0000259" key="5">
    <source>
        <dbReference type="PROSITE" id="PS01031"/>
    </source>
</evidence>
<comment type="similarity">
    <text evidence="2 3">Belongs to the small heat shock protein (HSP20) family.</text>
</comment>
<dbReference type="InterPro" id="IPR008978">
    <property type="entry name" value="HSP20-like_chaperone"/>
</dbReference>
<organism evidence="6 7">
    <name type="scientific">Caulobacter rhizosphaerae</name>
    <dbReference type="NCBI Taxonomy" id="2010972"/>
    <lineage>
        <taxon>Bacteria</taxon>
        <taxon>Pseudomonadati</taxon>
        <taxon>Pseudomonadota</taxon>
        <taxon>Alphaproteobacteria</taxon>
        <taxon>Caulobacterales</taxon>
        <taxon>Caulobacteraceae</taxon>
        <taxon>Caulobacter</taxon>
    </lineage>
</organism>
<reference evidence="6 7" key="1">
    <citation type="submission" date="2023-07" db="EMBL/GenBank/DDBJ databases">
        <title>Sorghum-associated microbial communities from plants grown in Nebraska, USA.</title>
        <authorList>
            <person name="Schachtman D."/>
        </authorList>
    </citation>
    <scope>NUCLEOTIDE SEQUENCE [LARGE SCALE GENOMIC DNA]</scope>
    <source>
        <strain evidence="6 7">DS2154</strain>
    </source>
</reference>
<accession>A0ABU1MUK1</accession>
<dbReference type="InterPro" id="IPR002068">
    <property type="entry name" value="A-crystallin/Hsp20_dom"/>
</dbReference>
<proteinExistence type="inferred from homology"/>
<dbReference type="CDD" id="cd06470">
    <property type="entry name" value="ACD_IbpA-B_like"/>
    <property type="match status" value="1"/>
</dbReference>
<dbReference type="Pfam" id="PF00011">
    <property type="entry name" value="HSP20"/>
    <property type="match status" value="1"/>
</dbReference>
<dbReference type="InterPro" id="IPR037913">
    <property type="entry name" value="ACD_IbpA/B"/>
</dbReference>
<keyword evidence="7" id="KW-1185">Reference proteome</keyword>
<protein>
    <submittedName>
        <fullName evidence="6">Molecular chaperone IbpA</fullName>
    </submittedName>
</protein>
<feature type="domain" description="SHSP" evidence="5">
    <location>
        <begin position="30"/>
        <end position="142"/>
    </location>
</feature>
<dbReference type="Proteomes" id="UP001262754">
    <property type="component" value="Unassembled WGS sequence"/>
</dbReference>
<evidence type="ECO:0000256" key="2">
    <source>
        <dbReference type="PROSITE-ProRule" id="PRU00285"/>
    </source>
</evidence>
<dbReference type="PANTHER" id="PTHR47062">
    <property type="match status" value="1"/>
</dbReference>
<evidence type="ECO:0000256" key="3">
    <source>
        <dbReference type="RuleBase" id="RU003616"/>
    </source>
</evidence>
<dbReference type="EMBL" id="JAVDRL010000002">
    <property type="protein sequence ID" value="MDR6529872.1"/>
    <property type="molecule type" value="Genomic_DNA"/>
</dbReference>
<dbReference type="SUPFAM" id="SSF49764">
    <property type="entry name" value="HSP20-like chaperones"/>
    <property type="match status" value="1"/>
</dbReference>
<dbReference type="PANTHER" id="PTHR47062:SF1">
    <property type="entry name" value="SMALL HEAT SHOCK PROTEIN IBPA"/>
    <property type="match status" value="1"/>
</dbReference>
<evidence type="ECO:0000313" key="6">
    <source>
        <dbReference type="EMBL" id="MDR6529872.1"/>
    </source>
</evidence>
<sequence>MSTAFDFSPLYRSMIGVDRMADLAEAALRSNADASYPPFDVEKTGQDSYRVTIAAAGFSPAELEVTAQPNLLVVSGKKARAEEGERNFLHRGVAMRGFERRFELADHVVVRSASHADGLLTIELEREVPEALKPRRIEIGQPRQQQLAGPDKARKAA</sequence>
<dbReference type="RefSeq" id="WP_310029104.1">
    <property type="nucleotide sequence ID" value="NZ_JAVDRL010000002.1"/>
</dbReference>
<name>A0ABU1MUK1_9CAUL</name>
<dbReference type="PROSITE" id="PS01031">
    <property type="entry name" value="SHSP"/>
    <property type="match status" value="1"/>
</dbReference>